<organism evidence="2 3">
    <name type="scientific">Natronomonas moolapensis (strain DSM 18674 / CECT 7526 / JCM 14361 / 8.8.11)</name>
    <dbReference type="NCBI Taxonomy" id="268739"/>
    <lineage>
        <taxon>Archaea</taxon>
        <taxon>Methanobacteriati</taxon>
        <taxon>Methanobacteriota</taxon>
        <taxon>Stenosarchaea group</taxon>
        <taxon>Halobacteria</taxon>
        <taxon>Halobacteriales</taxon>
        <taxon>Natronomonadaceae</taxon>
        <taxon>Natronomonas</taxon>
    </lineage>
</organism>
<protein>
    <submittedName>
        <fullName evidence="2">Uncharacterized protein</fullName>
    </submittedName>
</protein>
<dbReference type="EMBL" id="HF582854">
    <property type="protein sequence ID" value="CCQ37146.1"/>
    <property type="molecule type" value="Genomic_DNA"/>
</dbReference>
<dbReference type="RefSeq" id="WP_015409896.1">
    <property type="nucleotide sequence ID" value="NC_020388.1"/>
</dbReference>
<proteinExistence type="predicted"/>
<dbReference type="Proteomes" id="UP000011867">
    <property type="component" value="Chromosome"/>
</dbReference>
<evidence type="ECO:0000313" key="3">
    <source>
        <dbReference type="Proteomes" id="UP000011867"/>
    </source>
</evidence>
<evidence type="ECO:0000313" key="2">
    <source>
        <dbReference type="EMBL" id="CCQ37146.1"/>
    </source>
</evidence>
<keyword evidence="3" id="KW-1185">Reference proteome</keyword>
<sequence length="93" mass="9732">MSQLLNSLRTVVDTLDRITSDETTRRLPYADTRSRAGIHSIANAQSGGSTYAAGRSRPAAGDATTESTLSGEPLDPLALRASPDGQCVPADDD</sequence>
<gene>
    <name evidence="2" type="ordered locus">Nmlp_3003</name>
</gene>
<dbReference type="GeneID" id="14652204"/>
<dbReference type="KEGG" id="nmo:Nmlp_3003"/>
<accession>M1Y3P3</accession>
<dbReference type="eggNOG" id="arCOG13178">
    <property type="taxonomic scope" value="Archaea"/>
</dbReference>
<name>M1Y3P3_NATM8</name>
<evidence type="ECO:0000256" key="1">
    <source>
        <dbReference type="SAM" id="MobiDB-lite"/>
    </source>
</evidence>
<dbReference type="AlphaFoldDB" id="M1Y3P3"/>
<dbReference type="HOGENOM" id="CLU_2392963_0_0_2"/>
<reference evidence="2 3" key="1">
    <citation type="journal article" date="2013" name="Genome Announc.">
        <title>Genome of the haloarchaeon Natronomonas moolapensis, a neutrophilic member of a previously haloalkaliphilic genus.</title>
        <authorList>
            <person name="Dyall-Smith M.L."/>
            <person name="Pfeiffer F."/>
            <person name="Oberwinkler T."/>
            <person name="Klee K."/>
            <person name="Rampp M."/>
            <person name="Palm P."/>
            <person name="Gross K."/>
            <person name="Schuster S.C."/>
            <person name="Oesterhelt D."/>
        </authorList>
    </citation>
    <scope>NUCLEOTIDE SEQUENCE [LARGE SCALE GENOMIC DNA]</scope>
    <source>
        <strain evidence="3">DSM 18674 / JCM 14361 / 8.8.11</strain>
    </source>
</reference>
<feature type="region of interest" description="Disordered" evidence="1">
    <location>
        <begin position="38"/>
        <end position="93"/>
    </location>
</feature>
<dbReference type="OrthoDB" id="350820at2157"/>